<organism evidence="2 3">
    <name type="scientific">Ruegeria meonggei</name>
    <dbReference type="NCBI Taxonomy" id="1446476"/>
    <lineage>
        <taxon>Bacteria</taxon>
        <taxon>Pseudomonadati</taxon>
        <taxon>Pseudomonadota</taxon>
        <taxon>Alphaproteobacteria</taxon>
        <taxon>Rhodobacterales</taxon>
        <taxon>Roseobacteraceae</taxon>
        <taxon>Ruegeria</taxon>
    </lineage>
</organism>
<sequence>MNFQGQELISRATYVSNRSLFALAFAKILSVRLDVNLEEFKLLGVSFETAQIEAATNFMLVFLALNHLLSWYGDFQSFQKWNHPKKMVSNMSFFSDKNETVSELEFYILQIESYLKQLKELRENPDENPTRDLGERSAELINSARELQASKDALTVHAKLYLWVWFLALPAAATAYALWL</sequence>
<evidence type="ECO:0000313" key="3">
    <source>
        <dbReference type="Proteomes" id="UP000193778"/>
    </source>
</evidence>
<name>A0A1X6Z148_9RHOB</name>
<proteinExistence type="predicted"/>
<dbReference type="RefSeq" id="WP_085822186.1">
    <property type="nucleotide sequence ID" value="NZ_FWFP01000004.1"/>
</dbReference>
<keyword evidence="1" id="KW-1133">Transmembrane helix</keyword>
<accession>A0A1X6Z148</accession>
<dbReference type="EMBL" id="FWFP01000004">
    <property type="protein sequence ID" value="SLN37665.1"/>
    <property type="molecule type" value="Genomic_DNA"/>
</dbReference>
<dbReference type="AlphaFoldDB" id="A0A1X6Z148"/>
<gene>
    <name evidence="2" type="ORF">RUM8411_01638</name>
</gene>
<reference evidence="3" key="1">
    <citation type="submission" date="2017-03" db="EMBL/GenBank/DDBJ databases">
        <authorList>
            <person name="Rodrigo-Torres L."/>
            <person name="Arahal R.D."/>
            <person name="Lucena T."/>
        </authorList>
    </citation>
    <scope>NUCLEOTIDE SEQUENCE [LARGE SCALE GENOMIC DNA]</scope>
    <source>
        <strain evidence="3">CECT 8411</strain>
    </source>
</reference>
<keyword evidence="3" id="KW-1185">Reference proteome</keyword>
<dbReference type="OrthoDB" id="7864765at2"/>
<keyword evidence="1" id="KW-0472">Membrane</keyword>
<dbReference type="Proteomes" id="UP000193778">
    <property type="component" value="Unassembled WGS sequence"/>
</dbReference>
<evidence type="ECO:0000313" key="2">
    <source>
        <dbReference type="EMBL" id="SLN37665.1"/>
    </source>
</evidence>
<feature type="transmembrane region" description="Helical" evidence="1">
    <location>
        <begin position="160"/>
        <end position="179"/>
    </location>
</feature>
<protein>
    <submittedName>
        <fullName evidence="2">Uncharacterized protein</fullName>
    </submittedName>
</protein>
<evidence type="ECO:0000256" key="1">
    <source>
        <dbReference type="SAM" id="Phobius"/>
    </source>
</evidence>
<keyword evidence="1" id="KW-0812">Transmembrane</keyword>